<feature type="transmembrane region" description="Helical" evidence="2">
    <location>
        <begin position="278"/>
        <end position="302"/>
    </location>
</feature>
<organism evidence="3 4">
    <name type="scientific">Curvularia clavata</name>
    <dbReference type="NCBI Taxonomy" id="95742"/>
    <lineage>
        <taxon>Eukaryota</taxon>
        <taxon>Fungi</taxon>
        <taxon>Dikarya</taxon>
        <taxon>Ascomycota</taxon>
        <taxon>Pezizomycotina</taxon>
        <taxon>Dothideomycetes</taxon>
        <taxon>Pleosporomycetidae</taxon>
        <taxon>Pleosporales</taxon>
        <taxon>Pleosporineae</taxon>
        <taxon>Pleosporaceae</taxon>
        <taxon>Curvularia</taxon>
    </lineage>
</organism>
<feature type="region of interest" description="Disordered" evidence="1">
    <location>
        <begin position="466"/>
        <end position="497"/>
    </location>
</feature>
<dbReference type="AlphaFoldDB" id="A0A9Q9DXG2"/>
<reference evidence="3" key="1">
    <citation type="submission" date="2021-12" db="EMBL/GenBank/DDBJ databases">
        <title>Curvularia clavata genome.</title>
        <authorList>
            <person name="Cao Y."/>
        </authorList>
    </citation>
    <scope>NUCLEOTIDE SEQUENCE</scope>
    <source>
        <strain evidence="3">Yc1106</strain>
    </source>
</reference>
<keyword evidence="2" id="KW-1133">Transmembrane helix</keyword>
<feature type="compositionally biased region" description="Basic and acidic residues" evidence="1">
    <location>
        <begin position="479"/>
        <end position="497"/>
    </location>
</feature>
<keyword evidence="4" id="KW-1185">Reference proteome</keyword>
<gene>
    <name evidence="3" type="ORF">yc1106_08760</name>
</gene>
<dbReference type="VEuPathDB" id="FungiDB:yc1106_08760"/>
<name>A0A9Q9DXG2_CURCL</name>
<evidence type="ECO:0000256" key="1">
    <source>
        <dbReference type="SAM" id="MobiDB-lite"/>
    </source>
</evidence>
<feature type="transmembrane region" description="Helical" evidence="2">
    <location>
        <begin position="168"/>
        <end position="190"/>
    </location>
</feature>
<keyword evidence="2" id="KW-0812">Transmembrane</keyword>
<feature type="transmembrane region" description="Helical" evidence="2">
    <location>
        <begin position="308"/>
        <end position="329"/>
    </location>
</feature>
<accession>A0A9Q9DXG2</accession>
<dbReference type="Proteomes" id="UP001056012">
    <property type="component" value="Chromosome 7"/>
</dbReference>
<keyword evidence="2" id="KW-0472">Membrane</keyword>
<proteinExistence type="predicted"/>
<evidence type="ECO:0000256" key="2">
    <source>
        <dbReference type="SAM" id="Phobius"/>
    </source>
</evidence>
<feature type="transmembrane region" description="Helical" evidence="2">
    <location>
        <begin position="144"/>
        <end position="162"/>
    </location>
</feature>
<dbReference type="OrthoDB" id="1937642at2759"/>
<dbReference type="EMBL" id="CP089280">
    <property type="protein sequence ID" value="USP81486.1"/>
    <property type="molecule type" value="Genomic_DNA"/>
</dbReference>
<evidence type="ECO:0000313" key="4">
    <source>
        <dbReference type="Proteomes" id="UP001056012"/>
    </source>
</evidence>
<evidence type="ECO:0000313" key="3">
    <source>
        <dbReference type="EMBL" id="USP81486.1"/>
    </source>
</evidence>
<protein>
    <submittedName>
        <fullName evidence="3">Uncharacterized protein</fullName>
    </submittedName>
</protein>
<sequence>MNSTSSPSTASQLRGQWTNPSDVLSLLLIIGGDIIQKALAQTTAGHIPPVCFSFGWVAYSFTTLVGVIGDGRLLPLPDFPVKVFNLETSYVRENRNWVIGRILRDNEVFMNKRSSLNGAGIRISVYTAEAPKKAKLGTHRSEHVWLWITFIQIVISCIPIFLDREWGVLLVTASGVIAVVMASKLPQWNLEKLPLRRRKGKHIALTSGNGSREIMVIYSAGEALDLEELAAGESPRSDRVWEASELFSKPMKGPKGERQYHANMSEQRQAYMWKGLPVGLWVTRMVCFIQAIFWVALLITVAGLRSHTWYLVGVGGLGMLQNAIVAAVARPPDRRGLPLILVDSIVARKVMDGLMDLECTVNGAGQVLIDEFFSGFDHLYQDELAWWNGDRDLYDDRRMATGGRGRPRSRLPRKHIDVPDIDLTGKLRLERRTSSWKSSALSEEVRIIPGRNYGQGMDFQSERAKVVMPSAQEPSLLIRNDRGSKQSEDSVRSPDWA</sequence>